<keyword evidence="8 12" id="KW-0457">Lysine biosynthesis</keyword>
<dbReference type="GO" id="GO:0005829">
    <property type="term" value="C:cytosol"/>
    <property type="evidence" value="ECO:0007669"/>
    <property type="project" value="TreeGrafter"/>
</dbReference>
<comment type="function">
    <text evidence="1 12">Catalyzes the condensation of (S)-aspartate-beta-semialdehyde [(S)-ASA] and pyruvate to 4-hydroxy-tetrahydrodipicolinate (HTPA).</text>
</comment>
<reference evidence="15" key="1">
    <citation type="submission" date="2022-05" db="EMBL/GenBank/DDBJ databases">
        <authorList>
            <person name="Pankratov T."/>
        </authorList>
    </citation>
    <scope>NUCLEOTIDE SEQUENCE</scope>
    <source>
        <strain evidence="15">BP6-180914</strain>
    </source>
</reference>
<dbReference type="GO" id="GO:0009089">
    <property type="term" value="P:lysine biosynthetic process via diaminopimelate"/>
    <property type="evidence" value="ECO:0007669"/>
    <property type="project" value="UniProtKB-UniRule"/>
</dbReference>
<dbReference type="CDD" id="cd00950">
    <property type="entry name" value="DHDPS"/>
    <property type="match status" value="1"/>
</dbReference>
<dbReference type="Pfam" id="PF00701">
    <property type="entry name" value="DHDPS"/>
    <property type="match status" value="1"/>
</dbReference>
<evidence type="ECO:0000256" key="12">
    <source>
        <dbReference type="HAMAP-Rule" id="MF_00418"/>
    </source>
</evidence>
<evidence type="ECO:0000313" key="16">
    <source>
        <dbReference type="Proteomes" id="UP001165667"/>
    </source>
</evidence>
<dbReference type="InterPro" id="IPR013785">
    <property type="entry name" value="Aldolase_TIM"/>
</dbReference>
<dbReference type="AlphaFoldDB" id="A0AA41Z4M8"/>
<feature type="site" description="Part of a proton relay during catalysis" evidence="12">
    <location>
        <position position="108"/>
    </location>
</feature>
<evidence type="ECO:0000256" key="5">
    <source>
        <dbReference type="ARBA" id="ARBA00022490"/>
    </source>
</evidence>
<dbReference type="Gene3D" id="3.20.20.70">
    <property type="entry name" value="Aldolase class I"/>
    <property type="match status" value="1"/>
</dbReference>
<accession>A0AA41Z4M8</accession>
<dbReference type="InterPro" id="IPR005263">
    <property type="entry name" value="DapA"/>
</dbReference>
<keyword evidence="6 12" id="KW-0028">Amino-acid biosynthesis</keyword>
<dbReference type="PANTHER" id="PTHR12128:SF66">
    <property type="entry name" value="4-HYDROXY-2-OXOGLUTARATE ALDOLASE, MITOCHONDRIAL"/>
    <property type="match status" value="1"/>
</dbReference>
<evidence type="ECO:0000256" key="7">
    <source>
        <dbReference type="ARBA" id="ARBA00022915"/>
    </source>
</evidence>
<dbReference type="SMART" id="SM01130">
    <property type="entry name" value="DHDPS"/>
    <property type="match status" value="1"/>
</dbReference>
<feature type="binding site" evidence="12 14">
    <location>
        <position position="46"/>
    </location>
    <ligand>
        <name>pyruvate</name>
        <dbReference type="ChEBI" id="CHEBI:15361"/>
    </ligand>
</feature>
<dbReference type="GO" id="GO:0019877">
    <property type="term" value="P:diaminopimelate biosynthetic process"/>
    <property type="evidence" value="ECO:0007669"/>
    <property type="project" value="UniProtKB-UniRule"/>
</dbReference>
<comment type="caution">
    <text evidence="12">Lacks conserved residue(s) required for the propagation of feature annotation.</text>
</comment>
<dbReference type="SUPFAM" id="SSF51569">
    <property type="entry name" value="Aldolase"/>
    <property type="match status" value="1"/>
</dbReference>
<feature type="site" description="Part of a proton relay during catalysis" evidence="12">
    <location>
        <position position="45"/>
    </location>
</feature>
<evidence type="ECO:0000313" key="15">
    <source>
        <dbReference type="EMBL" id="MCW6512868.1"/>
    </source>
</evidence>
<evidence type="ECO:0000256" key="3">
    <source>
        <dbReference type="ARBA" id="ARBA00007592"/>
    </source>
</evidence>
<organism evidence="15 16">
    <name type="scientific">Lichenifustis flavocetrariae</name>
    <dbReference type="NCBI Taxonomy" id="2949735"/>
    <lineage>
        <taxon>Bacteria</taxon>
        <taxon>Pseudomonadati</taxon>
        <taxon>Pseudomonadota</taxon>
        <taxon>Alphaproteobacteria</taxon>
        <taxon>Hyphomicrobiales</taxon>
        <taxon>Lichenihabitantaceae</taxon>
        <taxon>Lichenifustis</taxon>
    </lineage>
</organism>
<keyword evidence="16" id="KW-1185">Reference proteome</keyword>
<dbReference type="NCBIfam" id="TIGR00674">
    <property type="entry name" value="dapA"/>
    <property type="match status" value="1"/>
</dbReference>
<keyword evidence="7 12" id="KW-0220">Diaminopimelate biosynthesis</keyword>
<dbReference type="GO" id="GO:0008840">
    <property type="term" value="F:4-hydroxy-tetrahydrodipicolinate synthase activity"/>
    <property type="evidence" value="ECO:0007669"/>
    <property type="project" value="UniProtKB-UniRule"/>
</dbReference>
<dbReference type="InterPro" id="IPR002220">
    <property type="entry name" value="DapA-like"/>
</dbReference>
<dbReference type="PIRSF" id="PIRSF001365">
    <property type="entry name" value="DHDPS"/>
    <property type="match status" value="1"/>
</dbReference>
<dbReference type="PANTHER" id="PTHR12128">
    <property type="entry name" value="DIHYDRODIPICOLINATE SYNTHASE"/>
    <property type="match status" value="1"/>
</dbReference>
<evidence type="ECO:0000256" key="8">
    <source>
        <dbReference type="ARBA" id="ARBA00023154"/>
    </source>
</evidence>
<comment type="similarity">
    <text evidence="3 12 13">Belongs to the DapA family.</text>
</comment>
<dbReference type="RefSeq" id="WP_282589244.1">
    <property type="nucleotide sequence ID" value="NZ_JAMOIM010000070.1"/>
</dbReference>
<evidence type="ECO:0000256" key="10">
    <source>
        <dbReference type="ARBA" id="ARBA00023270"/>
    </source>
</evidence>
<evidence type="ECO:0000256" key="13">
    <source>
        <dbReference type="PIRNR" id="PIRNR001365"/>
    </source>
</evidence>
<evidence type="ECO:0000256" key="4">
    <source>
        <dbReference type="ARBA" id="ARBA00012086"/>
    </source>
</evidence>
<evidence type="ECO:0000256" key="14">
    <source>
        <dbReference type="PIRSR" id="PIRSR001365-2"/>
    </source>
</evidence>
<keyword evidence="9 12" id="KW-0456">Lyase</keyword>
<sequence length="325" mass="34630">MISLWGSIVDLLTPFDGDGLDEQGFGDLVAWQMSEGIHGLATCTTTGEGPTLTTAEKDRLISICAEVSAGRVPVIAATGTNGTDSTIALTRMAKAAGADAVLVVTPYYSRPSQEGIYRHFEALARAVDLPIILHNLPSRTGVNLLPMTIGRLSRIASIVGICDQSSDPLRVLATARTAGEQFVQLCGSDAQALAFNLAGGQGSLSVVANLLPRVCATQQIACRQGRYDLARNIHWRLAELMEALNSDTVPVPVKIAMGLVRLGFGASYRLPLVEGTLESQRAVSAALKGLLADPFLYPVVAEKGFSLQQERLQPLEDTTCKLSRR</sequence>
<dbReference type="PRINTS" id="PR00146">
    <property type="entry name" value="DHPICSNTHASE"/>
</dbReference>
<comment type="caution">
    <text evidence="12">Was originally thought to be a dihydrodipicolinate synthase (DHDPS), catalyzing the condensation of (S)-aspartate-beta-semialdehyde [(S)-ASA] and pyruvate to dihydrodipicolinate (DHDP). However, it was shown in E.coli that the product of the enzymatic reaction is not dihydrodipicolinate but in fact (4S)-4-hydroxy-2,3,4,5-tetrahydro-(2S)-dipicolinic acid (HTPA), and that the consecutive dehydration reaction leading to DHDP is not spontaneous but catalyzed by DapB.</text>
</comment>
<protein>
    <recommendedName>
        <fullName evidence="4 12">4-hydroxy-tetrahydrodipicolinate synthase</fullName>
        <shortName evidence="12">HTPA synthase</shortName>
        <ecNumber evidence="4 12">4.3.3.7</ecNumber>
    </recommendedName>
</protein>
<dbReference type="Proteomes" id="UP001165667">
    <property type="component" value="Unassembled WGS sequence"/>
</dbReference>
<comment type="subunit">
    <text evidence="12">Homotetramer; dimer of dimers.</text>
</comment>
<evidence type="ECO:0000256" key="1">
    <source>
        <dbReference type="ARBA" id="ARBA00003294"/>
    </source>
</evidence>
<comment type="pathway">
    <text evidence="2 12">Amino-acid biosynthesis; L-lysine biosynthesis via DAP pathway; (S)-tetrahydrodipicolinate from L-aspartate: step 3/4.</text>
</comment>
<keyword evidence="5 12" id="KW-0963">Cytoplasm</keyword>
<proteinExistence type="inferred from homology"/>
<name>A0AA41Z4M8_9HYPH</name>
<evidence type="ECO:0000256" key="2">
    <source>
        <dbReference type="ARBA" id="ARBA00005120"/>
    </source>
</evidence>
<dbReference type="HAMAP" id="MF_00418">
    <property type="entry name" value="DapA"/>
    <property type="match status" value="1"/>
</dbReference>
<comment type="caution">
    <text evidence="15">The sequence shown here is derived from an EMBL/GenBank/DDBJ whole genome shotgun (WGS) entry which is preliminary data.</text>
</comment>
<evidence type="ECO:0000256" key="9">
    <source>
        <dbReference type="ARBA" id="ARBA00023239"/>
    </source>
</evidence>
<evidence type="ECO:0000256" key="11">
    <source>
        <dbReference type="ARBA" id="ARBA00047836"/>
    </source>
</evidence>
<dbReference type="EMBL" id="JAMOIM010000070">
    <property type="protein sequence ID" value="MCW6512868.1"/>
    <property type="molecule type" value="Genomic_DNA"/>
</dbReference>
<evidence type="ECO:0000256" key="6">
    <source>
        <dbReference type="ARBA" id="ARBA00022605"/>
    </source>
</evidence>
<gene>
    <name evidence="12 15" type="primary">dapA</name>
    <name evidence="15" type="ORF">M8523_33850</name>
</gene>
<comment type="catalytic activity">
    <reaction evidence="11 12">
        <text>L-aspartate 4-semialdehyde + pyruvate = (2S,4S)-4-hydroxy-2,3,4,5-tetrahydrodipicolinate + H2O + H(+)</text>
        <dbReference type="Rhea" id="RHEA:34171"/>
        <dbReference type="ChEBI" id="CHEBI:15361"/>
        <dbReference type="ChEBI" id="CHEBI:15377"/>
        <dbReference type="ChEBI" id="CHEBI:15378"/>
        <dbReference type="ChEBI" id="CHEBI:67139"/>
        <dbReference type="ChEBI" id="CHEBI:537519"/>
        <dbReference type="EC" id="4.3.3.7"/>
    </reaction>
</comment>
<keyword evidence="10 12" id="KW-0704">Schiff base</keyword>
<dbReference type="EC" id="4.3.3.7" evidence="4 12"/>
<comment type="subcellular location">
    <subcellularLocation>
        <location evidence="12">Cytoplasm</location>
    </subcellularLocation>
</comment>